<dbReference type="RefSeq" id="WP_013408203.1">
    <property type="nucleotide sequence ID" value="NC_014655.1"/>
</dbReference>
<keyword evidence="2" id="KW-1185">Reference proteome</keyword>
<dbReference type="Proteomes" id="UP000007435">
    <property type="component" value="Chromosome"/>
</dbReference>
<evidence type="ECO:0000313" key="2">
    <source>
        <dbReference type="Proteomes" id="UP000007435"/>
    </source>
</evidence>
<dbReference type="Gene3D" id="2.60.450.10">
    <property type="entry name" value="Lipopolysaccharide (LPS) transport protein A like domain"/>
    <property type="match status" value="1"/>
</dbReference>
<dbReference type="KEGG" id="lby:Lbys_1440"/>
<reference key="1">
    <citation type="submission" date="2010-11" db="EMBL/GenBank/DDBJ databases">
        <title>The complete genome of Leadbetterella byssophila DSM 17132.</title>
        <authorList>
            <consortium name="US DOE Joint Genome Institute (JGI-PGF)"/>
            <person name="Lucas S."/>
            <person name="Copeland A."/>
            <person name="Lapidus A."/>
            <person name="Glavina del Rio T."/>
            <person name="Dalin E."/>
            <person name="Tice H."/>
            <person name="Bruce D."/>
            <person name="Goodwin L."/>
            <person name="Pitluck S."/>
            <person name="Kyrpides N."/>
            <person name="Mavromatis K."/>
            <person name="Ivanova N."/>
            <person name="Teshima H."/>
            <person name="Brettin T."/>
            <person name="Detter J.C."/>
            <person name="Han C."/>
            <person name="Tapia R."/>
            <person name="Land M."/>
            <person name="Hauser L."/>
            <person name="Markowitz V."/>
            <person name="Cheng J.-F."/>
            <person name="Hugenholtz P."/>
            <person name="Woyke T."/>
            <person name="Wu D."/>
            <person name="Tindall B."/>
            <person name="Pomrenke H.G."/>
            <person name="Brambilla E."/>
            <person name="Klenk H.-P."/>
            <person name="Eisen J.A."/>
        </authorList>
    </citation>
    <scope>NUCLEOTIDE SEQUENCE [LARGE SCALE GENOMIC DNA]</scope>
    <source>
        <strain>DSM 17132</strain>
    </source>
</reference>
<dbReference type="eggNOG" id="COG3117">
    <property type="taxonomic scope" value="Bacteria"/>
</dbReference>
<dbReference type="STRING" id="649349.Lbys_1440"/>
<dbReference type="EMBL" id="CP002305">
    <property type="protein sequence ID" value="ADQ17154.1"/>
    <property type="molecule type" value="Genomic_DNA"/>
</dbReference>
<evidence type="ECO:0008006" key="3">
    <source>
        <dbReference type="Google" id="ProtNLM"/>
    </source>
</evidence>
<evidence type="ECO:0000313" key="1">
    <source>
        <dbReference type="EMBL" id="ADQ17154.1"/>
    </source>
</evidence>
<proteinExistence type="predicted"/>
<dbReference type="GO" id="GO:0005886">
    <property type="term" value="C:plasma membrane"/>
    <property type="evidence" value="ECO:0007669"/>
    <property type="project" value="InterPro"/>
</dbReference>
<dbReference type="InterPro" id="IPR026265">
    <property type="entry name" value="LptC"/>
</dbReference>
<dbReference type="HOGENOM" id="CLU_098275_1_0_10"/>
<dbReference type="AlphaFoldDB" id="E4RWU8"/>
<dbReference type="NCBIfam" id="TIGR04409">
    <property type="entry name" value="LptC_YrbK"/>
    <property type="match status" value="1"/>
</dbReference>
<dbReference type="GO" id="GO:0015221">
    <property type="term" value="F:lipopolysaccharide transmembrane transporter activity"/>
    <property type="evidence" value="ECO:0007669"/>
    <property type="project" value="InterPro"/>
</dbReference>
<sequence length="183" mass="20860">MRKLVFLVCIAFSCTEEKDAQKGNMDYNGPVLEADNINVIHSDSGYVKIRMSTAKQLRYASGEEVYPKPVYVTFLDKNGVEYSRLRGDSARYIKGENLYVMRGNVLINNTKENQSLATDELFWNPTTRKIYSEKKVDIKTPRENFTALGGMEAEQDFSKYTLRRSRGTVVVDSIRTIVDTTSN</sequence>
<reference evidence="1 2" key="2">
    <citation type="journal article" date="2011" name="Stand. Genomic Sci.">
        <title>Complete genome sequence of Leadbetterella byssophila type strain (4M15).</title>
        <authorList>
            <person name="Abt B."/>
            <person name="Teshima H."/>
            <person name="Lucas S."/>
            <person name="Lapidus A."/>
            <person name="Del Rio T.G."/>
            <person name="Nolan M."/>
            <person name="Tice H."/>
            <person name="Cheng J.F."/>
            <person name="Pitluck S."/>
            <person name="Liolios K."/>
            <person name="Pagani I."/>
            <person name="Ivanova N."/>
            <person name="Mavromatis K."/>
            <person name="Pati A."/>
            <person name="Tapia R."/>
            <person name="Han C."/>
            <person name="Goodwin L."/>
            <person name="Chen A."/>
            <person name="Palaniappan K."/>
            <person name="Land M."/>
            <person name="Hauser L."/>
            <person name="Chang Y.J."/>
            <person name="Jeffries C.D."/>
            <person name="Rohde M."/>
            <person name="Goker M."/>
            <person name="Tindall B.J."/>
            <person name="Detter J.C."/>
            <person name="Woyke T."/>
            <person name="Bristow J."/>
            <person name="Eisen J.A."/>
            <person name="Markowitz V."/>
            <person name="Hugenholtz P."/>
            <person name="Klenk H.P."/>
            <person name="Kyrpides N.C."/>
        </authorList>
    </citation>
    <scope>NUCLEOTIDE SEQUENCE [LARGE SCALE GENOMIC DNA]</scope>
    <source>
        <strain evidence="2">DSM 17132 / JCM 16389 / KACC 11308 / NBRC 106382 / 4M15</strain>
    </source>
</reference>
<accession>E4RWU8</accession>
<dbReference type="OrthoDB" id="9812080at2"/>
<dbReference type="Pfam" id="PF06835">
    <property type="entry name" value="LptC"/>
    <property type="match status" value="1"/>
</dbReference>
<dbReference type="InterPro" id="IPR010664">
    <property type="entry name" value="LipoPS_assembly_LptC-rel"/>
</dbReference>
<name>E4RWU8_LEAB4</name>
<protein>
    <recommendedName>
        <fullName evidence="3">LPS export ABC transporter periplasmic protein LptC</fullName>
    </recommendedName>
</protein>
<organism evidence="1 2">
    <name type="scientific">Leadbetterella byssophila (strain DSM 17132 / JCM 16389 / KACC 11308 / NBRC 106382 / 4M15)</name>
    <dbReference type="NCBI Taxonomy" id="649349"/>
    <lineage>
        <taxon>Bacteria</taxon>
        <taxon>Pseudomonadati</taxon>
        <taxon>Bacteroidota</taxon>
        <taxon>Cytophagia</taxon>
        <taxon>Cytophagales</taxon>
        <taxon>Leadbetterellaceae</taxon>
        <taxon>Leadbetterella</taxon>
    </lineage>
</organism>
<gene>
    <name evidence="1" type="ordered locus">Lbys_1440</name>
</gene>